<feature type="domain" description="Lipase" evidence="6">
    <location>
        <begin position="77"/>
        <end position="143"/>
    </location>
</feature>
<evidence type="ECO:0000256" key="3">
    <source>
        <dbReference type="ARBA" id="ARBA00022525"/>
    </source>
</evidence>
<keyword evidence="8" id="KW-1185">Reference proteome</keyword>
<dbReference type="EMBL" id="JAWDGP010006598">
    <property type="protein sequence ID" value="KAK3738413.1"/>
    <property type="molecule type" value="Genomic_DNA"/>
</dbReference>
<evidence type="ECO:0000259" key="6">
    <source>
        <dbReference type="Pfam" id="PF00151"/>
    </source>
</evidence>
<proteinExistence type="inferred from homology"/>
<comment type="caution">
    <text evidence="7">The sequence shown here is derived from an EMBL/GenBank/DDBJ whole genome shotgun (WGS) entry which is preliminary data.</text>
</comment>
<dbReference type="GO" id="GO:0016298">
    <property type="term" value="F:lipase activity"/>
    <property type="evidence" value="ECO:0007669"/>
    <property type="project" value="InterPro"/>
</dbReference>
<accession>A0AAE1CVB7</accession>
<sequence>MGRHSETQLCRKPDTTTSETLCIQRKEFCYSLCLTGSSHSQFHIVNSDKQLLCPNRRWIRAFVTLEECRKSAAPSRTSLDPADPDYQCLPKIIRLDETDAMFVDVVHTNGAPFSEGGAELIQQSGHIDFYVNGGKTQPGCPNGLGGAFSALFTNGLPINEIGSMFVPSVPSVTSLVESAPLSSWYSSALSEDWFTPCCVSPAAVEDIGPPGSSAVTIWSRVSTELGSLSSPRMRGICTNTPFAVSQFNLYGAGEVIKMKGHKSCLASIYVCLFVMNVLQVSFGASGIKTLNMNSDKMCKKNMPYPVTKNLLYQIEVKAVSNDTGRAFQTCMMLFQAKNENEQLCLVQDYPRIRLADQNVELVAYAGANKMFSLAYAGHLDAGEQCTRSNNIKLELRKVSNTAPVNISDLTINLKVLHIGSAERRVDLAYDDCERTYDLNRSEISVYNRRKPEDLKMVPAIELKVKCQVTFKRLSIEGHAICFVYEPLGTPDCGSKWSLYILRQRNSLARANVLYRMICEYDKRVLKKHTWCAPNDTDQVTLLQGRGTSLVVWSNDSKLERPESYRVVVTDFTPGPVPTITTDPIPGQQLGKPKTSLVSVTDYHTDDKTNLPDSSHVTRLTIWWILFSVGTSLVLTAPQISGSTW</sequence>
<organism evidence="7 8">
    <name type="scientific">Elysia crispata</name>
    <name type="common">lettuce slug</name>
    <dbReference type="NCBI Taxonomy" id="231223"/>
    <lineage>
        <taxon>Eukaryota</taxon>
        <taxon>Metazoa</taxon>
        <taxon>Spiralia</taxon>
        <taxon>Lophotrochozoa</taxon>
        <taxon>Mollusca</taxon>
        <taxon>Gastropoda</taxon>
        <taxon>Heterobranchia</taxon>
        <taxon>Euthyneura</taxon>
        <taxon>Panpulmonata</taxon>
        <taxon>Sacoglossa</taxon>
        <taxon>Placobranchoidea</taxon>
        <taxon>Plakobranchidae</taxon>
        <taxon>Elysia</taxon>
    </lineage>
</organism>
<evidence type="ECO:0000256" key="2">
    <source>
        <dbReference type="ARBA" id="ARBA00010701"/>
    </source>
</evidence>
<name>A0AAE1CVB7_9GAST</name>
<dbReference type="GO" id="GO:0016042">
    <property type="term" value="P:lipid catabolic process"/>
    <property type="evidence" value="ECO:0007669"/>
    <property type="project" value="TreeGrafter"/>
</dbReference>
<keyword evidence="5" id="KW-0812">Transmembrane</keyword>
<feature type="transmembrane region" description="Helical" evidence="5">
    <location>
        <begin position="266"/>
        <end position="287"/>
    </location>
</feature>
<evidence type="ECO:0000256" key="4">
    <source>
        <dbReference type="RuleBase" id="RU004262"/>
    </source>
</evidence>
<evidence type="ECO:0000313" key="7">
    <source>
        <dbReference type="EMBL" id="KAK3738413.1"/>
    </source>
</evidence>
<evidence type="ECO:0000256" key="1">
    <source>
        <dbReference type="ARBA" id="ARBA00004613"/>
    </source>
</evidence>
<dbReference type="InterPro" id="IPR029058">
    <property type="entry name" value="AB_hydrolase_fold"/>
</dbReference>
<dbReference type="SUPFAM" id="SSF53474">
    <property type="entry name" value="alpha/beta-Hydrolases"/>
    <property type="match status" value="1"/>
</dbReference>
<comment type="similarity">
    <text evidence="2 4">Belongs to the AB hydrolase superfamily. Lipase family.</text>
</comment>
<dbReference type="Pfam" id="PF00151">
    <property type="entry name" value="Lipase"/>
    <property type="match status" value="1"/>
</dbReference>
<keyword evidence="5" id="KW-1133">Transmembrane helix</keyword>
<dbReference type="GO" id="GO:0005615">
    <property type="term" value="C:extracellular space"/>
    <property type="evidence" value="ECO:0007669"/>
    <property type="project" value="TreeGrafter"/>
</dbReference>
<dbReference type="Gene3D" id="3.40.50.1820">
    <property type="entry name" value="alpha/beta hydrolase"/>
    <property type="match status" value="1"/>
</dbReference>
<keyword evidence="3" id="KW-0964">Secreted</keyword>
<dbReference type="AlphaFoldDB" id="A0AAE1CVB7"/>
<dbReference type="InterPro" id="IPR013818">
    <property type="entry name" value="Lipase"/>
</dbReference>
<dbReference type="Proteomes" id="UP001283361">
    <property type="component" value="Unassembled WGS sequence"/>
</dbReference>
<evidence type="ECO:0000313" key="8">
    <source>
        <dbReference type="Proteomes" id="UP001283361"/>
    </source>
</evidence>
<dbReference type="PANTHER" id="PTHR11610">
    <property type="entry name" value="LIPASE"/>
    <property type="match status" value="1"/>
</dbReference>
<comment type="subcellular location">
    <subcellularLocation>
        <location evidence="1">Secreted</location>
    </subcellularLocation>
</comment>
<gene>
    <name evidence="7" type="ORF">RRG08_037050</name>
</gene>
<reference evidence="7" key="1">
    <citation type="journal article" date="2023" name="G3 (Bethesda)">
        <title>A reference genome for the long-term kleptoplast-retaining sea slug Elysia crispata morphotype clarki.</title>
        <authorList>
            <person name="Eastman K.E."/>
            <person name="Pendleton A.L."/>
            <person name="Shaikh M.A."/>
            <person name="Suttiyut T."/>
            <person name="Ogas R."/>
            <person name="Tomko P."/>
            <person name="Gavelis G."/>
            <person name="Widhalm J.R."/>
            <person name="Wisecaver J.H."/>
        </authorList>
    </citation>
    <scope>NUCLEOTIDE SEQUENCE</scope>
    <source>
        <strain evidence="7">ECLA1</strain>
    </source>
</reference>
<evidence type="ECO:0000256" key="5">
    <source>
        <dbReference type="SAM" id="Phobius"/>
    </source>
</evidence>
<dbReference type="InterPro" id="IPR000734">
    <property type="entry name" value="TAG_lipase"/>
</dbReference>
<keyword evidence="5" id="KW-0472">Membrane</keyword>
<protein>
    <recommendedName>
        <fullName evidence="6">Lipase domain-containing protein</fullName>
    </recommendedName>
</protein>